<dbReference type="PANTHER" id="PTHR40278:SF2">
    <property type="entry name" value="TYPE IV PILUS INNER MEMBRANE COMPONENT PILN"/>
    <property type="match status" value="1"/>
</dbReference>
<dbReference type="KEGG" id="ntg:NSCAC_0065"/>
<dbReference type="RefSeq" id="WP_197744475.1">
    <property type="nucleotide sequence ID" value="NZ_LR778175.1"/>
</dbReference>
<reference evidence="2 3" key="1">
    <citation type="submission" date="2020-03" db="EMBL/GenBank/DDBJ databases">
        <authorList>
            <person name="Picone N."/>
        </authorList>
    </citation>
    <scope>NUCLEOTIDE SEQUENCE [LARGE SCALE GENOMIC DNA]</scope>
    <source>
        <strain evidence="2">NSCAC1</strain>
    </source>
</reference>
<keyword evidence="3" id="KW-1185">Reference proteome</keyword>
<protein>
    <submittedName>
        <fullName evidence="2">Type 4 fimbrial biogenesis protein PilN</fullName>
    </submittedName>
</protein>
<accession>A0A7G1Q7B4</accession>
<sequence>MTQINLLPWRAIQRKQREKNFYIALGICAALIVSVVTLINFHIGSLINNQNQRNNYLQEEINKSTKVMGEVNKLDKEKEKILTYIEIIQQLQVSRPLTVQIFSNIAQSLPDGMYLESMERKSHTITLTGLAESDSKISTFIRHLDDSSLFEKTQLKGVEKIKKDQAIIYKQFTLDTTEKWLDSDLKEENKGSLKK</sequence>
<dbReference type="Proteomes" id="UP000516072">
    <property type="component" value="Chromosome"/>
</dbReference>
<feature type="transmembrane region" description="Helical" evidence="1">
    <location>
        <begin position="21"/>
        <end position="43"/>
    </location>
</feature>
<gene>
    <name evidence="2" type="ORF">NSCAC_0065</name>
</gene>
<evidence type="ECO:0000313" key="3">
    <source>
        <dbReference type="Proteomes" id="UP000516072"/>
    </source>
</evidence>
<dbReference type="PANTHER" id="PTHR40278">
    <property type="entry name" value="DNA UTILIZATION PROTEIN HOFN"/>
    <property type="match status" value="1"/>
</dbReference>
<keyword evidence="1" id="KW-0472">Membrane</keyword>
<organism evidence="2 3">
    <name type="scientific">Candidatus Nitrosacidococcus tergens</name>
    <dbReference type="NCBI Taxonomy" id="553981"/>
    <lineage>
        <taxon>Bacteria</taxon>
        <taxon>Pseudomonadati</taxon>
        <taxon>Pseudomonadota</taxon>
        <taxon>Gammaproteobacteria</taxon>
        <taxon>Chromatiales</taxon>
        <taxon>Chromatiaceae</taxon>
        <taxon>Candidatus Nitrosacidococcus</taxon>
    </lineage>
</organism>
<keyword evidence="1" id="KW-1133">Transmembrane helix</keyword>
<keyword evidence="1" id="KW-0812">Transmembrane</keyword>
<dbReference type="Pfam" id="PF05137">
    <property type="entry name" value="PilN"/>
    <property type="match status" value="1"/>
</dbReference>
<evidence type="ECO:0000256" key="1">
    <source>
        <dbReference type="SAM" id="Phobius"/>
    </source>
</evidence>
<dbReference type="GO" id="GO:0043683">
    <property type="term" value="P:type IV pilus assembly"/>
    <property type="evidence" value="ECO:0007669"/>
    <property type="project" value="TreeGrafter"/>
</dbReference>
<evidence type="ECO:0000313" key="2">
    <source>
        <dbReference type="EMBL" id="CAB1274232.1"/>
    </source>
</evidence>
<dbReference type="AlphaFoldDB" id="A0A7G1Q7B4"/>
<dbReference type="InterPro" id="IPR007813">
    <property type="entry name" value="PilN"/>
</dbReference>
<name>A0A7G1Q7B4_9GAMM</name>
<dbReference type="EMBL" id="LR778175">
    <property type="protein sequence ID" value="CAB1274232.1"/>
    <property type="molecule type" value="Genomic_DNA"/>
</dbReference>
<proteinExistence type="predicted"/>
<dbReference type="InterPro" id="IPR052534">
    <property type="entry name" value="Extracell_DNA_Util/SecSys_Comp"/>
</dbReference>
<dbReference type="GO" id="GO:0043107">
    <property type="term" value="P:type IV pilus-dependent motility"/>
    <property type="evidence" value="ECO:0007669"/>
    <property type="project" value="TreeGrafter"/>
</dbReference>